<organism evidence="2 3">
    <name type="scientific">Rhizopus oryzae</name>
    <name type="common">Mucormycosis agent</name>
    <name type="synonym">Rhizopus arrhizus var. delemar</name>
    <dbReference type="NCBI Taxonomy" id="64495"/>
    <lineage>
        <taxon>Eukaryota</taxon>
        <taxon>Fungi</taxon>
        <taxon>Fungi incertae sedis</taxon>
        <taxon>Mucoromycota</taxon>
        <taxon>Mucoromycotina</taxon>
        <taxon>Mucoromycetes</taxon>
        <taxon>Mucorales</taxon>
        <taxon>Mucorineae</taxon>
        <taxon>Rhizopodaceae</taxon>
        <taxon>Rhizopus</taxon>
    </lineage>
</organism>
<gene>
    <name evidence="2" type="ORF">G6F51_008889</name>
</gene>
<reference evidence="2" key="1">
    <citation type="journal article" date="2020" name="Microb. Genom.">
        <title>Genetic diversity of clinical and environmental Mucorales isolates obtained from an investigation of mucormycosis cases among solid organ transplant recipients.</title>
        <authorList>
            <person name="Nguyen M.H."/>
            <person name="Kaul D."/>
            <person name="Muto C."/>
            <person name="Cheng S.J."/>
            <person name="Richter R.A."/>
            <person name="Bruno V.M."/>
            <person name="Liu G."/>
            <person name="Beyhan S."/>
            <person name="Sundermann A.J."/>
            <person name="Mounaud S."/>
            <person name="Pasculle A.W."/>
            <person name="Nierman W.C."/>
            <person name="Driscoll E."/>
            <person name="Cumbie R."/>
            <person name="Clancy C.J."/>
            <person name="Dupont C.L."/>
        </authorList>
    </citation>
    <scope>NUCLEOTIDE SEQUENCE</scope>
    <source>
        <strain evidence="2">GL16</strain>
    </source>
</reference>
<dbReference type="Proteomes" id="UP000717996">
    <property type="component" value="Unassembled WGS sequence"/>
</dbReference>
<accession>A0A9P6Y5I5</accession>
<protein>
    <submittedName>
        <fullName evidence="2">Uncharacterized protein</fullName>
    </submittedName>
</protein>
<feature type="compositionally biased region" description="Polar residues" evidence="1">
    <location>
        <begin position="1"/>
        <end position="19"/>
    </location>
</feature>
<dbReference type="AlphaFoldDB" id="A0A9P6Y5I5"/>
<dbReference type="OrthoDB" id="2215335at2759"/>
<name>A0A9P6Y5I5_RHIOR</name>
<evidence type="ECO:0000313" key="2">
    <source>
        <dbReference type="EMBL" id="KAG1539848.1"/>
    </source>
</evidence>
<proteinExistence type="predicted"/>
<sequence>MFSALDSPTESNLTTSPQASLPIPFKDICEEDPQEKFKFSKFLQVQKAYHFFEQDFVFNVQNAVSYGYLTFKPFFASLLSSVPNDLNFDNEDGPIELSINLDLFTEQMSYDDINIIAMKNR</sequence>
<evidence type="ECO:0000313" key="3">
    <source>
        <dbReference type="Proteomes" id="UP000717996"/>
    </source>
</evidence>
<feature type="region of interest" description="Disordered" evidence="1">
    <location>
        <begin position="1"/>
        <end position="23"/>
    </location>
</feature>
<evidence type="ECO:0000256" key="1">
    <source>
        <dbReference type="SAM" id="MobiDB-lite"/>
    </source>
</evidence>
<comment type="caution">
    <text evidence="2">The sequence shown here is derived from an EMBL/GenBank/DDBJ whole genome shotgun (WGS) entry which is preliminary data.</text>
</comment>
<dbReference type="EMBL" id="JAANIT010001533">
    <property type="protein sequence ID" value="KAG1539848.1"/>
    <property type="molecule type" value="Genomic_DNA"/>
</dbReference>